<dbReference type="AlphaFoldDB" id="A0A812HF07"/>
<feature type="compositionally biased region" description="Basic and acidic residues" evidence="1">
    <location>
        <begin position="285"/>
        <end position="300"/>
    </location>
</feature>
<protein>
    <submittedName>
        <fullName evidence="2">Uncharacterized protein</fullName>
    </submittedName>
</protein>
<reference evidence="2" key="1">
    <citation type="submission" date="2021-02" db="EMBL/GenBank/DDBJ databases">
        <authorList>
            <person name="Dougan E. K."/>
            <person name="Rhodes N."/>
            <person name="Thang M."/>
            <person name="Chan C."/>
        </authorList>
    </citation>
    <scope>NUCLEOTIDE SEQUENCE</scope>
</reference>
<evidence type="ECO:0000256" key="1">
    <source>
        <dbReference type="SAM" id="MobiDB-lite"/>
    </source>
</evidence>
<feature type="region of interest" description="Disordered" evidence="1">
    <location>
        <begin position="32"/>
        <end position="69"/>
    </location>
</feature>
<evidence type="ECO:0000313" key="3">
    <source>
        <dbReference type="Proteomes" id="UP000604046"/>
    </source>
</evidence>
<evidence type="ECO:0000313" key="2">
    <source>
        <dbReference type="EMBL" id="CAE6949003.1"/>
    </source>
</evidence>
<sequence>MALRCSWDTRDLESRNPFTRADRISFPVLTESTWKSHGTPPESKLMQSPIPSRWTPAGSDELSWHRGTEDRRGRRVDEFLADRQRRGLITPAKTPSDIMKRGPLFDPDSSPFSDVSSYLGTGSSGGWPTCRPMMSSNAAGVSVDSSRRKVAAWTNLKAATEPASRPSVSWALAEASTRESEALLSMATTSISFGREDPRMCDVSAPVRQRRASSHSQRKGALPGVARQLDFDGAGAFADESDKGSPLSFVDSCPWHSCRTPSSSSLEELQELSLLSWSPPKSKLRHESTQTETIRQHNQETDMTESVARESQHASADVGVRMLDKPDKVLHGWVLPICTCCKGVGLGPPMDRQRIHGSRSRSLSSVHSCAQERLTAASKFLDLHASETRSRWRWTPPERLSLEELRAASLFAQHRCDQHCRQGLQPR</sequence>
<proteinExistence type="predicted"/>
<gene>
    <name evidence="2" type="ORF">SNAT2548_LOCUS1505</name>
</gene>
<dbReference type="Proteomes" id="UP000604046">
    <property type="component" value="Unassembled WGS sequence"/>
</dbReference>
<organism evidence="2 3">
    <name type="scientific">Symbiodinium natans</name>
    <dbReference type="NCBI Taxonomy" id="878477"/>
    <lineage>
        <taxon>Eukaryota</taxon>
        <taxon>Sar</taxon>
        <taxon>Alveolata</taxon>
        <taxon>Dinophyceae</taxon>
        <taxon>Suessiales</taxon>
        <taxon>Symbiodiniaceae</taxon>
        <taxon>Symbiodinium</taxon>
    </lineage>
</organism>
<comment type="caution">
    <text evidence="2">The sequence shown here is derived from an EMBL/GenBank/DDBJ whole genome shotgun (WGS) entry which is preliminary data.</text>
</comment>
<keyword evidence="3" id="KW-1185">Reference proteome</keyword>
<accession>A0A812HF07</accession>
<feature type="region of interest" description="Disordered" evidence="1">
    <location>
        <begin position="280"/>
        <end position="307"/>
    </location>
</feature>
<dbReference type="EMBL" id="CAJNDS010000083">
    <property type="protein sequence ID" value="CAE6949003.1"/>
    <property type="molecule type" value="Genomic_DNA"/>
</dbReference>
<name>A0A812HF07_9DINO</name>